<sequence length="372" mass="43674">MFIYLKMQNDPTFLHQKIANIERRSAEQINQLKEELARERAKYRAMESKLEEFQAQTEKQANKRLDDAAHENQLLRTDLDQERSRINDFQQLLSDFGQFAGEKIQLLRRLEISEEQRQDLELQLDLLKQQALADAAQRTAAFEIDKRKAVEDAVAEKLARYNQDVGRETKLLRIQNIELQKGIQLLKKQSKPVSEGFIGQKDVQRYELSVKQEMERKIGEQSNQIIQMQVIISDFERKYEAEKQQVSSFVSELLKKFESEKQHYKQELRSLEKLVYIKCKELYRLRTISALILQKRTDLESMLYETMRASVPLGSSSFYLEKQYPKTMKEMQRNLIQGIRVVPSQAVQDMGAETMVEVVSSWISQINGQEIK</sequence>
<dbReference type="RefSeq" id="XP_067762416.1">
    <property type="nucleotide sequence ID" value="XM_067909660.1"/>
</dbReference>
<reference evidence="2 3" key="1">
    <citation type="journal article" date="2014" name="PLoS Genet.">
        <title>The Genome of Spironucleus salmonicida Highlights a Fish Pathogen Adapted to Fluctuating Environments.</title>
        <authorList>
            <person name="Xu F."/>
            <person name="Jerlstrom-Hultqvist J."/>
            <person name="Einarsson E."/>
            <person name="Astvaldsson A."/>
            <person name="Svard S.G."/>
            <person name="Andersson J.O."/>
        </authorList>
    </citation>
    <scope>NUCLEOTIDE SEQUENCE [LARGE SCALE GENOMIC DNA]</scope>
    <source>
        <strain evidence="2 3">ATCC 50377</strain>
    </source>
</reference>
<evidence type="ECO:0000313" key="2">
    <source>
        <dbReference type="EMBL" id="KAH0571643.1"/>
    </source>
</evidence>
<dbReference type="KEGG" id="ssao:94299856"/>
<comment type="caution">
    <text evidence="2">The sequence shown here is derived from an EMBL/GenBank/DDBJ whole genome shotgun (WGS) entry which is preliminary data.</text>
</comment>
<protein>
    <submittedName>
        <fullName evidence="2">Uncharacterized protein</fullName>
    </submittedName>
</protein>
<dbReference type="EMBL" id="AUWU02000006">
    <property type="protein sequence ID" value="KAH0571643.1"/>
    <property type="molecule type" value="Genomic_DNA"/>
</dbReference>
<evidence type="ECO:0000313" key="3">
    <source>
        <dbReference type="Proteomes" id="UP000018208"/>
    </source>
</evidence>
<feature type="coiled-coil region" evidence="1">
    <location>
        <begin position="18"/>
        <end position="130"/>
    </location>
</feature>
<name>A0A9P8LP12_9EUKA</name>
<organism evidence="2 3">
    <name type="scientific">Spironucleus salmonicida</name>
    <dbReference type="NCBI Taxonomy" id="348837"/>
    <lineage>
        <taxon>Eukaryota</taxon>
        <taxon>Metamonada</taxon>
        <taxon>Diplomonadida</taxon>
        <taxon>Hexamitidae</taxon>
        <taxon>Hexamitinae</taxon>
        <taxon>Spironucleus</taxon>
    </lineage>
</organism>
<dbReference type="Proteomes" id="UP000018208">
    <property type="component" value="Unassembled WGS sequence"/>
</dbReference>
<gene>
    <name evidence="2" type="ORF">SS50377_25833</name>
</gene>
<accession>A0A9P8LP12</accession>
<dbReference type="OrthoDB" id="10255951at2759"/>
<keyword evidence="1" id="KW-0175">Coiled coil</keyword>
<dbReference type="AlphaFoldDB" id="A0A9P8LP12"/>
<evidence type="ECO:0000256" key="1">
    <source>
        <dbReference type="SAM" id="Coils"/>
    </source>
</evidence>
<keyword evidence="3" id="KW-1185">Reference proteome</keyword>
<dbReference type="GeneID" id="94299856"/>
<proteinExistence type="predicted"/>